<dbReference type="Pfam" id="PF09994">
    <property type="entry name" value="T6SS_Tle1-like_cat"/>
    <property type="match status" value="1"/>
</dbReference>
<comment type="caution">
    <text evidence="2">The sequence shown here is derived from an EMBL/GenBank/DDBJ whole genome shotgun (WGS) entry which is preliminary data.</text>
</comment>
<dbReference type="EMBL" id="QGMK01000189">
    <property type="protein sequence ID" value="TVY83472.1"/>
    <property type="molecule type" value="Genomic_DNA"/>
</dbReference>
<dbReference type="InterPro" id="IPR018712">
    <property type="entry name" value="Tle1-like_cat"/>
</dbReference>
<keyword evidence="3" id="KW-1185">Reference proteome</keyword>
<dbReference type="Proteomes" id="UP000469558">
    <property type="component" value="Unassembled WGS sequence"/>
</dbReference>
<evidence type="ECO:0000313" key="3">
    <source>
        <dbReference type="Proteomes" id="UP000469558"/>
    </source>
</evidence>
<dbReference type="InterPro" id="IPR029058">
    <property type="entry name" value="AB_hydrolase_fold"/>
</dbReference>
<evidence type="ECO:0000259" key="1">
    <source>
        <dbReference type="Pfam" id="PF09994"/>
    </source>
</evidence>
<sequence length="504" mass="55820">MGSHQQKRAVGQKFVIGCDGTWMNSDQGYDTSLFSPPTAQIPTNVTRIVRAVKHKDAAGIPQIVFYQRGIGANGDVEDKELGGLTGAGLSEHVREAYGFLANNFNPESQTDINNASTPMDEIVLLGFSRGAFTARAIASLISDIGLLTRIGMESFWGIFGDWMKQNIKGRESEWYESQYNIKIPFTDPSYRQSLIENGLTRWPIPIRAVGVWDTVGALGIPLPFKEQNVKAYSFVNTKVAKHVEHAFHAIALDEHRNFFTPTLWEQPDDAKNLKTLNQVWFPGVHSNVGGSYPDAGISNISLAWMISQLEDTDGGILTFDPTYLDWLQDMNNKYYAKGKEDVRPWGLGELYNSAPKNSVAGILQGLKPITRTPGRYHEIDDQTGKETSIRLRNTNESIHPSVRVRIDGGGRGTDEDTEHSSEVLHLLNKAGQILGLTSAQYSSAALSNYELVRPLSVKNETDHARAGPSGVYWKAKDGLESLPEAELGRTEIRLLKRSVEMAKV</sequence>
<dbReference type="PANTHER" id="PTHR33840:SF1">
    <property type="entry name" value="TLE1 PHOSPHOLIPASE DOMAIN-CONTAINING PROTEIN"/>
    <property type="match status" value="1"/>
</dbReference>
<accession>A0A8T9CE75</accession>
<reference evidence="2 3" key="1">
    <citation type="submission" date="2018-05" db="EMBL/GenBank/DDBJ databases">
        <title>Genome sequencing and assembly of the regulated plant pathogen Lachnellula willkommii and related sister species for the development of diagnostic species identification markers.</title>
        <authorList>
            <person name="Giroux E."/>
            <person name="Bilodeau G."/>
        </authorList>
    </citation>
    <scope>NUCLEOTIDE SEQUENCE [LARGE SCALE GENOMIC DNA]</scope>
    <source>
        <strain evidence="2 3">CBS 268.59</strain>
    </source>
</reference>
<gene>
    <name evidence="2" type="primary">YEL023C_0</name>
    <name evidence="2" type="ORF">LSUE1_G002421</name>
</gene>
<name>A0A8T9CE75_9HELO</name>
<organism evidence="2 3">
    <name type="scientific">Lachnellula suecica</name>
    <dbReference type="NCBI Taxonomy" id="602035"/>
    <lineage>
        <taxon>Eukaryota</taxon>
        <taxon>Fungi</taxon>
        <taxon>Dikarya</taxon>
        <taxon>Ascomycota</taxon>
        <taxon>Pezizomycotina</taxon>
        <taxon>Leotiomycetes</taxon>
        <taxon>Helotiales</taxon>
        <taxon>Lachnaceae</taxon>
        <taxon>Lachnellula</taxon>
    </lineage>
</organism>
<evidence type="ECO:0000313" key="2">
    <source>
        <dbReference type="EMBL" id="TVY83472.1"/>
    </source>
</evidence>
<dbReference type="SUPFAM" id="SSF53474">
    <property type="entry name" value="alpha/beta-Hydrolases"/>
    <property type="match status" value="1"/>
</dbReference>
<dbReference type="PANTHER" id="PTHR33840">
    <property type="match status" value="1"/>
</dbReference>
<proteinExistence type="predicted"/>
<protein>
    <recommendedName>
        <fullName evidence="1">T6SS Phospholipase effector Tle1-like catalytic domain-containing protein</fullName>
    </recommendedName>
</protein>
<dbReference type="AlphaFoldDB" id="A0A8T9CE75"/>
<feature type="domain" description="T6SS Phospholipase effector Tle1-like catalytic" evidence="1">
    <location>
        <begin position="13"/>
        <end position="308"/>
    </location>
</feature>
<dbReference type="OrthoDB" id="59699at2759"/>